<protein>
    <submittedName>
        <fullName evidence="1">Uncharacterized protein</fullName>
    </submittedName>
</protein>
<evidence type="ECO:0000313" key="1">
    <source>
        <dbReference type="Ensembl" id="ENSCSEP00000031765.1"/>
    </source>
</evidence>
<dbReference type="GO" id="GO:0050482">
    <property type="term" value="P:arachidonate secretion"/>
    <property type="evidence" value="ECO:0007669"/>
    <property type="project" value="InterPro"/>
</dbReference>
<sequence>MIPAHLSEFHLSPCCSLAQANLQIRSTESIFDIFNKVKQESVKHMGYGCYCMKSFVATGPAVDDQDRSVFSHSVHECSTCTDEGENMKLQITSLFMLLTNCVLAAATCLHKAPYDIDVVGLTQEQCQ</sequence>
<reference evidence="1 2" key="1">
    <citation type="journal article" date="2014" name="Nat. Genet.">
        <title>Whole-genome sequence of a flatfish provides insights into ZW sex chromosome evolution and adaptation to a benthic lifestyle.</title>
        <authorList>
            <person name="Chen S."/>
            <person name="Zhang G."/>
            <person name="Shao C."/>
            <person name="Huang Q."/>
            <person name="Liu G."/>
            <person name="Zhang P."/>
            <person name="Song W."/>
            <person name="An N."/>
            <person name="Chalopin D."/>
            <person name="Volff J.N."/>
            <person name="Hong Y."/>
            <person name="Li Q."/>
            <person name="Sha Z."/>
            <person name="Zhou H."/>
            <person name="Xie M."/>
            <person name="Yu Q."/>
            <person name="Liu Y."/>
            <person name="Xiang H."/>
            <person name="Wang N."/>
            <person name="Wu K."/>
            <person name="Yang C."/>
            <person name="Zhou Q."/>
            <person name="Liao X."/>
            <person name="Yang L."/>
            <person name="Hu Q."/>
            <person name="Zhang J."/>
            <person name="Meng L."/>
            <person name="Jin L."/>
            <person name="Tian Y."/>
            <person name="Lian J."/>
            <person name="Yang J."/>
            <person name="Miao G."/>
            <person name="Liu S."/>
            <person name="Liang Z."/>
            <person name="Yan F."/>
            <person name="Li Y."/>
            <person name="Sun B."/>
            <person name="Zhang H."/>
            <person name="Zhang J."/>
            <person name="Zhu Y."/>
            <person name="Du M."/>
            <person name="Zhao Y."/>
            <person name="Schartl M."/>
            <person name="Tang Q."/>
            <person name="Wang J."/>
        </authorList>
    </citation>
    <scope>NUCLEOTIDE SEQUENCE</scope>
</reference>
<dbReference type="InParanoid" id="A0A3P8X3X9"/>
<dbReference type="Ensembl" id="ENSCSET00000032175.1">
    <property type="protein sequence ID" value="ENSCSEP00000031765.1"/>
    <property type="gene ID" value="ENSCSEG00000020364.1"/>
</dbReference>
<accession>A0A3P8X3X9</accession>
<dbReference type="AlphaFoldDB" id="A0A3P8X3X9"/>
<proteinExistence type="predicted"/>
<organism evidence="1 2">
    <name type="scientific">Cynoglossus semilaevis</name>
    <name type="common">Tongue sole</name>
    <dbReference type="NCBI Taxonomy" id="244447"/>
    <lineage>
        <taxon>Eukaryota</taxon>
        <taxon>Metazoa</taxon>
        <taxon>Chordata</taxon>
        <taxon>Craniata</taxon>
        <taxon>Vertebrata</taxon>
        <taxon>Euteleostomi</taxon>
        <taxon>Actinopterygii</taxon>
        <taxon>Neopterygii</taxon>
        <taxon>Teleostei</taxon>
        <taxon>Neoteleostei</taxon>
        <taxon>Acanthomorphata</taxon>
        <taxon>Carangaria</taxon>
        <taxon>Pleuronectiformes</taxon>
        <taxon>Pleuronectoidei</taxon>
        <taxon>Cynoglossidae</taxon>
        <taxon>Cynoglossinae</taxon>
        <taxon>Cynoglossus</taxon>
    </lineage>
</organism>
<dbReference type="InterPro" id="IPR036444">
    <property type="entry name" value="PLipase_A2_dom_sf"/>
</dbReference>
<reference evidence="1" key="3">
    <citation type="submission" date="2025-09" db="UniProtKB">
        <authorList>
            <consortium name="Ensembl"/>
        </authorList>
    </citation>
    <scope>IDENTIFICATION</scope>
</reference>
<keyword evidence="2" id="KW-1185">Reference proteome</keyword>
<evidence type="ECO:0000313" key="2">
    <source>
        <dbReference type="Proteomes" id="UP000265120"/>
    </source>
</evidence>
<dbReference type="GO" id="GO:0004623">
    <property type="term" value="F:phospholipase A2 activity"/>
    <property type="evidence" value="ECO:0007669"/>
    <property type="project" value="InterPro"/>
</dbReference>
<dbReference type="GO" id="GO:0006644">
    <property type="term" value="P:phospholipid metabolic process"/>
    <property type="evidence" value="ECO:0007669"/>
    <property type="project" value="InterPro"/>
</dbReference>
<dbReference type="Proteomes" id="UP000265120">
    <property type="component" value="Chromosome 14"/>
</dbReference>
<dbReference type="SUPFAM" id="SSF48619">
    <property type="entry name" value="Phospholipase A2, PLA2"/>
    <property type="match status" value="1"/>
</dbReference>
<name>A0A3P8X3X9_CYNSE</name>
<reference evidence="1" key="2">
    <citation type="submission" date="2025-08" db="UniProtKB">
        <authorList>
            <consortium name="Ensembl"/>
        </authorList>
    </citation>
    <scope>IDENTIFICATION</scope>
</reference>